<keyword evidence="2 4" id="KW-0689">Ribosomal protein</keyword>
<dbReference type="InterPro" id="IPR022295">
    <property type="entry name" value="Ribosomal_P1_arc"/>
</dbReference>
<keyword evidence="3 4" id="KW-0687">Ribonucleoprotein</keyword>
<dbReference type="PANTHER" id="PTHR45696">
    <property type="entry name" value="60S ACIDIC RIBOSOMAL PROTEIN P1"/>
    <property type="match status" value="1"/>
</dbReference>
<evidence type="ECO:0000313" key="6">
    <source>
        <dbReference type="EMBL" id="BAD85604.1"/>
    </source>
</evidence>
<keyword evidence="7" id="KW-1185">Reference proteome</keyword>
<dbReference type="eggNOG" id="arCOG04287">
    <property type="taxonomic scope" value="Archaea"/>
</dbReference>
<dbReference type="GO" id="GO:1990904">
    <property type="term" value="C:ribonucleoprotein complex"/>
    <property type="evidence" value="ECO:0007669"/>
    <property type="project" value="UniProtKB-KW"/>
</dbReference>
<name>Q5JH09_THEKO</name>
<dbReference type="InterPro" id="IPR027534">
    <property type="entry name" value="Ribosomal_P1/P2"/>
</dbReference>
<evidence type="ECO:0000256" key="3">
    <source>
        <dbReference type="ARBA" id="ARBA00023274"/>
    </source>
</evidence>
<gene>
    <name evidence="4" type="primary">rpl12</name>
    <name evidence="6" type="ordered locus">TK1415</name>
</gene>
<dbReference type="PATRIC" id="fig|69014.16.peg.1377"/>
<evidence type="ECO:0000256" key="4">
    <source>
        <dbReference type="HAMAP-Rule" id="MF_01478"/>
    </source>
</evidence>
<dbReference type="Gene3D" id="1.10.10.1410">
    <property type="match status" value="1"/>
</dbReference>
<proteinExistence type="inferred from homology"/>
<dbReference type="AlphaFoldDB" id="Q5JH09"/>
<dbReference type="OrthoDB" id="3337at2157"/>
<protein>
    <recommendedName>
        <fullName evidence="4">Large ribosomal subunit protein P1</fullName>
    </recommendedName>
</protein>
<evidence type="ECO:0000313" key="7">
    <source>
        <dbReference type="Proteomes" id="UP000000536"/>
    </source>
</evidence>
<dbReference type="HOGENOM" id="CLU_114656_2_0_2"/>
<comment type="function">
    <text evidence="4">Forms part of the ribosomal stalk, playing a central role in the interaction of the ribosome with GTP-bound translation factors.</text>
</comment>
<dbReference type="RefSeq" id="WP_011250366.1">
    <property type="nucleotide sequence ID" value="NC_006624.1"/>
</dbReference>
<evidence type="ECO:0000256" key="2">
    <source>
        <dbReference type="ARBA" id="ARBA00022980"/>
    </source>
</evidence>
<dbReference type="GeneID" id="78447936"/>
<dbReference type="NCBIfam" id="TIGR03685">
    <property type="entry name" value="ribo_P1_arch"/>
    <property type="match status" value="1"/>
</dbReference>
<evidence type="ECO:0000256" key="1">
    <source>
        <dbReference type="ARBA" id="ARBA00005436"/>
    </source>
</evidence>
<feature type="compositionally biased region" description="Acidic residues" evidence="5">
    <location>
        <begin position="81"/>
        <end position="97"/>
    </location>
</feature>
<dbReference type="InParanoid" id="Q5JH09"/>
<dbReference type="PANTHER" id="PTHR45696:SF10">
    <property type="entry name" value="LARGE RIBOSOMAL SUBUNIT PROTEIN P1"/>
    <property type="match status" value="1"/>
</dbReference>
<dbReference type="EnsemblBacteria" id="BAD85604">
    <property type="protein sequence ID" value="BAD85604"/>
    <property type="gene ID" value="TK1415"/>
</dbReference>
<dbReference type="KEGG" id="tko:TK1415"/>
<comment type="subunit">
    <text evidence="4">Part of the 50S ribosomal subunit. Homodimer, it forms part of the ribosomal stalk which helps the ribosome interact with GTP-bound translation factors. Forms a heptameric L10(L12)2(L12)2(L12)2 complex, where L10 forms an elongated spine to which the L12 dimers bind in a sequential fashion.</text>
</comment>
<dbReference type="FunFam" id="1.10.10.1410:FF:000002">
    <property type="entry name" value="60S acidic ribosomal protein P2"/>
    <property type="match status" value="1"/>
</dbReference>
<feature type="region of interest" description="Disordered" evidence="5">
    <location>
        <begin position="73"/>
        <end position="106"/>
    </location>
</feature>
<dbReference type="CDD" id="cd05832">
    <property type="entry name" value="Ribosomal_L12p"/>
    <property type="match status" value="1"/>
</dbReference>
<reference evidence="6 7" key="1">
    <citation type="journal article" date="2005" name="Genome Res.">
        <title>Complete genome sequence of the hyperthermophilic archaeon Thermococcus kodakaraensis KOD1 and comparison with Pyrococcus genomes.</title>
        <authorList>
            <person name="Fukui T."/>
            <person name="Atomi H."/>
            <person name="Kanai T."/>
            <person name="Matsumi R."/>
            <person name="Fujiwara S."/>
            <person name="Imanaka T."/>
        </authorList>
    </citation>
    <scope>NUCLEOTIDE SEQUENCE [LARGE SCALE GENOMIC DNA]</scope>
    <source>
        <strain evidence="7">ATCC BAA-918 / JCM 12380 / KOD1</strain>
    </source>
</reference>
<dbReference type="PhylomeDB" id="Q5JH09"/>
<dbReference type="HAMAP" id="MF_01478">
    <property type="entry name" value="Ribosomal_L12_arch"/>
    <property type="match status" value="1"/>
</dbReference>
<organism evidence="6 7">
    <name type="scientific">Thermococcus kodakarensis (strain ATCC BAA-918 / JCM 12380 / KOD1)</name>
    <name type="common">Pyrococcus kodakaraensis (strain KOD1)</name>
    <dbReference type="NCBI Taxonomy" id="69014"/>
    <lineage>
        <taxon>Archaea</taxon>
        <taxon>Methanobacteriati</taxon>
        <taxon>Methanobacteriota</taxon>
        <taxon>Thermococci</taxon>
        <taxon>Thermococcales</taxon>
        <taxon>Thermococcaceae</taxon>
        <taxon>Thermococcus</taxon>
    </lineage>
</organism>
<dbReference type="EMBL" id="AP006878">
    <property type="protein sequence ID" value="BAD85604.1"/>
    <property type="molecule type" value="Genomic_DNA"/>
</dbReference>
<dbReference type="Proteomes" id="UP000000536">
    <property type="component" value="Chromosome"/>
</dbReference>
<dbReference type="STRING" id="69014.TK1415"/>
<dbReference type="GO" id="GO:0005840">
    <property type="term" value="C:ribosome"/>
    <property type="evidence" value="ECO:0007669"/>
    <property type="project" value="UniProtKB-KW"/>
</dbReference>
<dbReference type="FunCoup" id="Q5JH09">
    <property type="interactions" value="67"/>
</dbReference>
<accession>Q5JH09</accession>
<sequence length="106" mass="10788">MEYVYAALLLHAAGKEITEENLKAVLEAAGVTPDEARIKALVAALEGVNIDEVIEKAAMPVAAPVAVAAAPAAEGGAAEAAQEEEEEEEEEASEEEALAGLGALFG</sequence>
<dbReference type="InterPro" id="IPR038716">
    <property type="entry name" value="P1/P2_N_sf"/>
</dbReference>
<dbReference type="GO" id="GO:0003735">
    <property type="term" value="F:structural constituent of ribosome"/>
    <property type="evidence" value="ECO:0007669"/>
    <property type="project" value="InterPro"/>
</dbReference>
<comment type="similarity">
    <text evidence="1 4">Belongs to the eukaryotic ribosomal protein P1/P2 family.</text>
</comment>
<dbReference type="Pfam" id="PF00428">
    <property type="entry name" value="Ribosomal_60s"/>
    <property type="match status" value="1"/>
</dbReference>
<evidence type="ECO:0000256" key="5">
    <source>
        <dbReference type="SAM" id="MobiDB-lite"/>
    </source>
</evidence>
<dbReference type="GO" id="GO:0006414">
    <property type="term" value="P:translational elongation"/>
    <property type="evidence" value="ECO:0007669"/>
    <property type="project" value="InterPro"/>
</dbReference>